<dbReference type="EMBL" id="JALBCA010000057">
    <property type="protein sequence ID" value="KAI2385543.1"/>
    <property type="molecule type" value="Genomic_DNA"/>
</dbReference>
<name>A0ACB8UUU9_9EURO</name>
<gene>
    <name evidence="1" type="primary">SRO7</name>
    <name evidence="1" type="ORF">LOY88_004044</name>
</gene>
<accession>A0ACB8UUU9</accession>
<sequence>MAHFLRGKQAGIQNDLSTGLFSDLFMLDVVARYGINSRISTLAYDPVQSLLAVGTSETQYGGGQVYVFGQQRVSAVFQLPRKASVTTLQFVAEKLVSMDSKNEICVFSLPERKMVASYAPPGLVTALLTDPSLDYAFIGLQNGEIVAYDLDRETVTPFKLPNFWKERNPRARVLPIVSLAFHPRDIGTILIGYSDGAVIFSVKQNIPVKYFQFEIPPGAPGGSPDPSSLRDVRRPRVTKAIWHPTGTFILTAHDDSSLVFWDPKDGRVVMARTLTDTNIDTPGPTPRAHSSNPDAFSLKEPILHVAWCCKGNNPDDTGLLVAGGSSTTQETKGLTFFDFGPTPNYQTSSWQLLSSHFASPKRQDKLSTPPNAEVIDFCLIPRASPHFCGWQDPIALIALLSSGELMTLSFPSGHSISPTNMLHLSLSLVHPFANRITLASVERTRWLGWKERRAQGPKLLVGGAEAKRHMKRFESRDIVQVAHGDGIIRLWDTGHDDEIENPTVLQVDLARAVGRYDNIEVSQMSLAGSAGEFSVGLKSGEVVVFRWNRNQNAGSDLPLGNNQGPGLVTDVTHRADPDLKEGFIPLILFDQRQGPVTSLKHSDVGFVCIGYQSGSIAFMDMRGPKIIHTANPSDFGKQHRRTSIMKSHSSPETVSEWATCIEFGVLTVEGDDYSSIVCFVGTNRGRLATFKILPGSDGYMVSLDGVSSLDDRILTICPINAENGQQALATQNAVSSLRTGYKVNGIVVAVTPSGCRIFKPSVSKGANKSWDDFMCDSATVVRRGEACSLVGLFGDGKARAYSIPALKEIASTPINELLDVRRFGDACITESGDVLGWFGPSEVAMVNVWGAGLSLDRCADILFNPQLEVPPRPTISNLQWISGTQHVSTSDMDLLIGGPDRPPSKRMIQQMRQEEQQRQAENRENRTRQAASSNQDPQEGYWAYMQRQVQERTERLGIMGDNMERLEQNSSGFANDVNKYLKNQKKKAVLGAIGSKFGL</sequence>
<proteinExistence type="predicted"/>
<comment type="caution">
    <text evidence="1">The sequence shown here is derived from an EMBL/GenBank/DDBJ whole genome shotgun (WGS) entry which is preliminary data.</text>
</comment>
<protein>
    <submittedName>
        <fullName evidence="1">Lethal(2) giant larvae sro7</fullName>
    </submittedName>
</protein>
<reference evidence="1" key="1">
    <citation type="journal article" date="2022" name="bioRxiv">
        <title>Population genetic analysis of Ophidiomyces ophidiicola, the causative agent of snake fungal disease, indicates recent introductions to the USA.</title>
        <authorList>
            <person name="Ladner J.T."/>
            <person name="Palmer J.M."/>
            <person name="Ettinger C.L."/>
            <person name="Stajich J.E."/>
            <person name="Farrell T.M."/>
            <person name="Glorioso B.M."/>
            <person name="Lawson B."/>
            <person name="Price S.J."/>
            <person name="Stengle A.G."/>
            <person name="Grear D.A."/>
            <person name="Lorch J.M."/>
        </authorList>
    </citation>
    <scope>NUCLEOTIDE SEQUENCE</scope>
    <source>
        <strain evidence="1">NWHC 24266-5</strain>
    </source>
</reference>
<evidence type="ECO:0000313" key="1">
    <source>
        <dbReference type="EMBL" id="KAI2385543.1"/>
    </source>
</evidence>
<organism evidence="1">
    <name type="scientific">Ophidiomyces ophidiicola</name>
    <dbReference type="NCBI Taxonomy" id="1387563"/>
    <lineage>
        <taxon>Eukaryota</taxon>
        <taxon>Fungi</taxon>
        <taxon>Dikarya</taxon>
        <taxon>Ascomycota</taxon>
        <taxon>Pezizomycotina</taxon>
        <taxon>Eurotiomycetes</taxon>
        <taxon>Eurotiomycetidae</taxon>
        <taxon>Onygenales</taxon>
        <taxon>Onygenaceae</taxon>
        <taxon>Ophidiomyces</taxon>
    </lineage>
</organism>